<comment type="caution">
    <text evidence="2">The sequence shown here is derived from an EMBL/GenBank/DDBJ whole genome shotgun (WGS) entry which is preliminary data.</text>
</comment>
<feature type="compositionally biased region" description="Basic and acidic residues" evidence="1">
    <location>
        <begin position="9"/>
        <end position="19"/>
    </location>
</feature>
<dbReference type="AlphaFoldDB" id="A0AAW0YVM9"/>
<evidence type="ECO:0000256" key="1">
    <source>
        <dbReference type="SAM" id="MobiDB-lite"/>
    </source>
</evidence>
<keyword evidence="3" id="KW-1185">Reference proteome</keyword>
<feature type="region of interest" description="Disordered" evidence="1">
    <location>
        <begin position="1"/>
        <end position="54"/>
    </location>
</feature>
<evidence type="ECO:0000313" key="3">
    <source>
        <dbReference type="Proteomes" id="UP001388673"/>
    </source>
</evidence>
<organism evidence="2 3">
    <name type="scientific">Kwoniella newhampshirensis</name>
    <dbReference type="NCBI Taxonomy" id="1651941"/>
    <lineage>
        <taxon>Eukaryota</taxon>
        <taxon>Fungi</taxon>
        <taxon>Dikarya</taxon>
        <taxon>Basidiomycota</taxon>
        <taxon>Agaricomycotina</taxon>
        <taxon>Tremellomycetes</taxon>
        <taxon>Tremellales</taxon>
        <taxon>Cryptococcaceae</taxon>
        <taxon>Kwoniella</taxon>
    </lineage>
</organism>
<gene>
    <name evidence="2" type="ORF">IAR55_005314</name>
</gene>
<feature type="region of interest" description="Disordered" evidence="1">
    <location>
        <begin position="206"/>
        <end position="230"/>
    </location>
</feature>
<name>A0AAW0YVM9_9TREE</name>
<protein>
    <submittedName>
        <fullName evidence="2">Uncharacterized protein</fullName>
    </submittedName>
</protein>
<reference evidence="2 3" key="1">
    <citation type="journal article" date="2024" name="bioRxiv">
        <title>Comparative genomics of Cryptococcus and Kwoniella reveals pathogenesis evolution and contrasting karyotype dynamics via intercentromeric recombination or chromosome fusion.</title>
        <authorList>
            <person name="Coelho M.A."/>
            <person name="David-Palma M."/>
            <person name="Shea T."/>
            <person name="Bowers K."/>
            <person name="McGinley-Smith S."/>
            <person name="Mohammad A.W."/>
            <person name="Gnirke A."/>
            <person name="Yurkov A.M."/>
            <person name="Nowrousian M."/>
            <person name="Sun S."/>
            <person name="Cuomo C.A."/>
            <person name="Heitman J."/>
        </authorList>
    </citation>
    <scope>NUCLEOTIDE SEQUENCE [LARGE SCALE GENOMIC DNA]</scope>
    <source>
        <strain evidence="2 3">CBS 13917</strain>
    </source>
</reference>
<evidence type="ECO:0000313" key="2">
    <source>
        <dbReference type="EMBL" id="KAK8847456.1"/>
    </source>
</evidence>
<proteinExistence type="predicted"/>
<dbReference type="RefSeq" id="XP_066800974.1">
    <property type="nucleotide sequence ID" value="XM_066948406.1"/>
</dbReference>
<dbReference type="EMBL" id="JBCAWK010000010">
    <property type="protein sequence ID" value="KAK8847456.1"/>
    <property type="molecule type" value="Genomic_DNA"/>
</dbReference>
<accession>A0AAW0YVM9</accession>
<sequence>MPPKRPLKRRGDDDGDRSPARRPKRPGKNKREQTYDTYDEALDGGVEMEEKGERYRDGDKAQRFYERAVELYSKALDLHETYDAAYNQARALYALSTNFLLPPSSLDPLRRSLVLYRQATTLTNSPLLRMDVGFNLSQACSSLADVLEDLDPEDSKAEVRKLREEARDVLQEVMDGQEEYLRATGEDTEVAEAENEVIDVVEAGAEGEQSMEVDSKSEAAENGQEDESATFETHLPTPSTFIDTVIALIDLHLSLWDSAPVPRTPTEEEQGVVRNILDRAGPLAPPGRQAELDLTEIKVLLAMDSIVWDLFRAQAQVGMGLERSLEGAIAALGAVLASLDVAPPQDELTVRADVLTTLADTHTVIASRMLFLNTQLPPGPSPLAQQAWFHLSSATTHLTTALDLPTNAANAPREFKPSVFLSLSKVSLARARLSPINETAHRNVEQLIDNASTYAARAGEGLGWKFLLVGSIATSTTNTGALSLSIGGASVSGSSNELPYQAGWESESLARTISFQQIRVCLYASRTDLLPETSRKKYAEGLERILNGLQSVKPSDTERKVGERDLKRWLGDLEDDEGGVLDIENGWWGEVFV</sequence>
<dbReference type="KEGG" id="kne:92182572"/>
<dbReference type="Proteomes" id="UP001388673">
    <property type="component" value="Unassembled WGS sequence"/>
</dbReference>
<dbReference type="GeneID" id="92182572"/>